<dbReference type="SMART" id="SM00776">
    <property type="entry name" value="NPCBM"/>
    <property type="match status" value="1"/>
</dbReference>
<keyword evidence="4" id="KW-1185">Reference proteome</keyword>
<dbReference type="OrthoDB" id="267032at2"/>
<evidence type="ECO:0000313" key="3">
    <source>
        <dbReference type="EMBL" id="TWU59992.1"/>
    </source>
</evidence>
<dbReference type="AlphaFoldDB" id="A0A5C6FJZ3"/>
<organism evidence="3 4">
    <name type="scientific">Rubripirellula tenax</name>
    <dbReference type="NCBI Taxonomy" id="2528015"/>
    <lineage>
        <taxon>Bacteria</taxon>
        <taxon>Pseudomonadati</taxon>
        <taxon>Planctomycetota</taxon>
        <taxon>Planctomycetia</taxon>
        <taxon>Pirellulales</taxon>
        <taxon>Pirellulaceae</taxon>
        <taxon>Rubripirellula</taxon>
    </lineage>
</organism>
<reference evidence="3 4" key="1">
    <citation type="submission" date="2019-02" db="EMBL/GenBank/DDBJ databases">
        <title>Deep-cultivation of Planctomycetes and their phenomic and genomic characterization uncovers novel biology.</title>
        <authorList>
            <person name="Wiegand S."/>
            <person name="Jogler M."/>
            <person name="Boedeker C."/>
            <person name="Pinto D."/>
            <person name="Vollmers J."/>
            <person name="Rivas-Marin E."/>
            <person name="Kohn T."/>
            <person name="Peeters S.H."/>
            <person name="Heuer A."/>
            <person name="Rast P."/>
            <person name="Oberbeckmann S."/>
            <person name="Bunk B."/>
            <person name="Jeske O."/>
            <person name="Meyerdierks A."/>
            <person name="Storesund J.E."/>
            <person name="Kallscheuer N."/>
            <person name="Luecker S."/>
            <person name="Lage O.M."/>
            <person name="Pohl T."/>
            <person name="Merkel B.J."/>
            <person name="Hornburger P."/>
            <person name="Mueller R.-W."/>
            <person name="Bruemmer F."/>
            <person name="Labrenz M."/>
            <person name="Spormann A.M."/>
            <person name="Op Den Camp H."/>
            <person name="Overmann J."/>
            <person name="Amann R."/>
            <person name="Jetten M.S.M."/>
            <person name="Mascher T."/>
            <person name="Medema M.H."/>
            <person name="Devos D.P."/>
            <person name="Kaster A.-K."/>
            <person name="Ovreas L."/>
            <person name="Rohde M."/>
            <person name="Galperin M.Y."/>
            <person name="Jogler C."/>
        </authorList>
    </citation>
    <scope>NUCLEOTIDE SEQUENCE [LARGE SCALE GENOMIC DNA]</scope>
    <source>
        <strain evidence="3 4">Poly51</strain>
    </source>
</reference>
<dbReference type="Pfam" id="PF08305">
    <property type="entry name" value="NPCBM"/>
    <property type="match status" value="1"/>
</dbReference>
<dbReference type="Proteomes" id="UP000318288">
    <property type="component" value="Unassembled WGS sequence"/>
</dbReference>
<dbReference type="RefSeq" id="WP_146453544.1">
    <property type="nucleotide sequence ID" value="NZ_SJPW01000001.1"/>
</dbReference>
<protein>
    <submittedName>
        <fullName evidence="3">NPCBM/NEW2 domain protein</fullName>
    </submittedName>
</protein>
<evidence type="ECO:0000313" key="4">
    <source>
        <dbReference type="Proteomes" id="UP000318288"/>
    </source>
</evidence>
<evidence type="ECO:0000259" key="2">
    <source>
        <dbReference type="SMART" id="SM00776"/>
    </source>
</evidence>
<dbReference type="SUPFAM" id="SSF49785">
    <property type="entry name" value="Galactose-binding domain-like"/>
    <property type="match status" value="1"/>
</dbReference>
<keyword evidence="1" id="KW-0732">Signal</keyword>
<feature type="signal peptide" evidence="1">
    <location>
        <begin position="1"/>
        <end position="27"/>
    </location>
</feature>
<dbReference type="SUPFAM" id="SSF55486">
    <property type="entry name" value="Metalloproteases ('zincins'), catalytic domain"/>
    <property type="match status" value="1"/>
</dbReference>
<dbReference type="InterPro" id="IPR013222">
    <property type="entry name" value="Glyco_hyd_98_carb-bd"/>
</dbReference>
<gene>
    <name evidence="3" type="ORF">Poly51_02650</name>
</gene>
<evidence type="ECO:0000256" key="1">
    <source>
        <dbReference type="SAM" id="SignalP"/>
    </source>
</evidence>
<name>A0A5C6FJZ3_9BACT</name>
<dbReference type="InterPro" id="IPR008979">
    <property type="entry name" value="Galactose-bd-like_sf"/>
</dbReference>
<dbReference type="InterPro" id="IPR038637">
    <property type="entry name" value="NPCBM_sf"/>
</dbReference>
<accession>A0A5C6FJZ3</accession>
<comment type="caution">
    <text evidence="3">The sequence shown here is derived from an EMBL/GenBank/DDBJ whole genome shotgun (WGS) entry which is preliminary data.</text>
</comment>
<dbReference type="Gene3D" id="2.60.120.1060">
    <property type="entry name" value="NPCBM/NEW2 domain"/>
    <property type="match status" value="1"/>
</dbReference>
<dbReference type="EMBL" id="SJPW01000001">
    <property type="protein sequence ID" value="TWU59992.1"/>
    <property type="molecule type" value="Genomic_DNA"/>
</dbReference>
<feature type="chain" id="PRO_5023077757" evidence="1">
    <location>
        <begin position="28"/>
        <end position="603"/>
    </location>
</feature>
<proteinExistence type="predicted"/>
<sequence precursor="true">MNLRSNRLSVHHFFLAVVATAVFVAAAAPVHGVDARPRADATEIATADRRIRTSANADGVASPGQVVVVYFTPKDRTPAADHVARMRRIVNETAGFYSSELERHGFPDRTMNVLRNADGEVDVIDVVGDDADESYGKPDGGRIRDEVIPILRQRQIDPDRSVLLLFCNLMDYDAAKSTISHHSPYYGGGNRLSGTAWQCDSELLDPLRLRDTTPLRDGEYGNITIGKHVSIFIGGVIHELGHALGLPHCRQRKDEAVRGTSLMGSGNRTYAEQLRGEGKGTFLTQTHAIRLAAHPAMVSRVPRSVDTRSSVQWNDLRVSVDANRSIVVRGSVESSIAIHGVIAYFDPEGHGDYDATTASAVPREGGEFGLQCGDLPPGRRGQLRLVTCHVNGSTTQRVFSYEVNGTGKPVVSSARLEVELEPMIEALRREKLDEAKAFLAASSGDDETLRKIGQAVIDRFEDTDASPDRKYLSEWTPLSESVGWLKPTYDCVPDQQRLLSIDGDYFARGIYAHAPAEHGYHLDGEWKRLTGRCGLQAEHPGSVGFQILGDGKVLWRAKKMQLGESATFDIPVAGVNTLTLRVDEGGDGAGGDWGVWIEPLVSR</sequence>
<feature type="domain" description="Glycosyl hydrolase family 98 putative carbohydrate-binding module" evidence="2">
    <location>
        <begin position="466"/>
        <end position="603"/>
    </location>
</feature>